<dbReference type="GO" id="GO:0060320">
    <property type="term" value="P:rejection of self pollen"/>
    <property type="evidence" value="ECO:0007669"/>
    <property type="project" value="UniProtKB-KW"/>
</dbReference>
<keyword evidence="5" id="KW-0732">Signal</keyword>
<dbReference type="AlphaFoldDB" id="A0A1U7WMK6"/>
<organism evidence="7 8">
    <name type="scientific">Nicotiana sylvestris</name>
    <name type="common">Wood tobacco</name>
    <name type="synonym">South American tobacco</name>
    <dbReference type="NCBI Taxonomy" id="4096"/>
    <lineage>
        <taxon>Eukaryota</taxon>
        <taxon>Viridiplantae</taxon>
        <taxon>Streptophyta</taxon>
        <taxon>Embryophyta</taxon>
        <taxon>Tracheophyta</taxon>
        <taxon>Spermatophyta</taxon>
        <taxon>Magnoliopsida</taxon>
        <taxon>eudicotyledons</taxon>
        <taxon>Gunneridae</taxon>
        <taxon>Pentapetalae</taxon>
        <taxon>asterids</taxon>
        <taxon>lamiids</taxon>
        <taxon>Solanales</taxon>
        <taxon>Solanaceae</taxon>
        <taxon>Nicotianoideae</taxon>
        <taxon>Nicotianeae</taxon>
        <taxon>Nicotiana</taxon>
    </lineage>
</organism>
<keyword evidence="7" id="KW-1185">Reference proteome</keyword>
<evidence type="ECO:0000256" key="5">
    <source>
        <dbReference type="ARBA" id="ARBA00022729"/>
    </source>
</evidence>
<evidence type="ECO:0000256" key="2">
    <source>
        <dbReference type="ARBA" id="ARBA00005581"/>
    </source>
</evidence>
<evidence type="ECO:0000313" key="7">
    <source>
        <dbReference type="Proteomes" id="UP000189701"/>
    </source>
</evidence>
<keyword evidence="4 6" id="KW-0964">Secreted</keyword>
<accession>A0A1U7WMK6</accession>
<evidence type="ECO:0000256" key="1">
    <source>
        <dbReference type="ARBA" id="ARBA00004613"/>
    </source>
</evidence>
<comment type="subcellular location">
    <subcellularLocation>
        <location evidence="1 6">Secreted</location>
    </subcellularLocation>
</comment>
<dbReference type="PANTHER" id="PTHR31232">
    <property type="match status" value="1"/>
</dbReference>
<dbReference type="Pfam" id="PF05938">
    <property type="entry name" value="Self-incomp_S1"/>
    <property type="match status" value="1"/>
</dbReference>
<evidence type="ECO:0000313" key="8">
    <source>
        <dbReference type="RefSeq" id="XP_009775490.1"/>
    </source>
</evidence>
<dbReference type="Proteomes" id="UP000189701">
    <property type="component" value="Unplaced"/>
</dbReference>
<dbReference type="GO" id="GO:0005576">
    <property type="term" value="C:extracellular region"/>
    <property type="evidence" value="ECO:0007669"/>
    <property type="project" value="UniProtKB-SubCell"/>
</dbReference>
<evidence type="ECO:0000256" key="6">
    <source>
        <dbReference type="RuleBase" id="RU367044"/>
    </source>
</evidence>
<evidence type="ECO:0000256" key="4">
    <source>
        <dbReference type="ARBA" id="ARBA00022525"/>
    </source>
</evidence>
<proteinExistence type="inferred from homology"/>
<dbReference type="PANTHER" id="PTHR31232:SF172">
    <property type="entry name" value="S-PROTEIN HOMOLOG"/>
    <property type="match status" value="1"/>
</dbReference>
<keyword evidence="3 6" id="KW-0713">Self-incompatibility</keyword>
<evidence type="ECO:0000256" key="3">
    <source>
        <dbReference type="ARBA" id="ARBA00022471"/>
    </source>
</evidence>
<reference evidence="7" key="1">
    <citation type="journal article" date="2013" name="Genome Biol.">
        <title>Reference genomes and transcriptomes of Nicotiana sylvestris and Nicotiana tomentosiformis.</title>
        <authorList>
            <person name="Sierro N."/>
            <person name="Battey J.N."/>
            <person name="Ouadi S."/>
            <person name="Bovet L."/>
            <person name="Goepfert S."/>
            <person name="Bakaher N."/>
            <person name="Peitsch M.C."/>
            <person name="Ivanov N.V."/>
        </authorList>
    </citation>
    <scope>NUCLEOTIDE SEQUENCE [LARGE SCALE GENOMIC DNA]</scope>
</reference>
<protein>
    <recommendedName>
        <fullName evidence="6">S-protein homolog</fullName>
    </recommendedName>
</protein>
<comment type="similarity">
    <text evidence="2 6">Belongs to the plant self-incompatibility (S1) protein family.</text>
</comment>
<dbReference type="eggNOG" id="ENOG502SWZ4">
    <property type="taxonomic scope" value="Eukaryota"/>
</dbReference>
<dbReference type="InterPro" id="IPR010264">
    <property type="entry name" value="Self-incomp_S1"/>
</dbReference>
<reference evidence="8" key="2">
    <citation type="submission" date="2025-08" db="UniProtKB">
        <authorList>
            <consortium name="RefSeq"/>
        </authorList>
    </citation>
    <scope>IDENTIFICATION</scope>
    <source>
        <tissue evidence="8">Leaf</tissue>
    </source>
</reference>
<sequence>MGCDSKEIELGYRKGRRRGVYGEILGVFGAGTLPWGDFRRRFRAEPVTSSLRTRMSCYMKKLVFFVFLLSLNSLVEGTKSFLKQRTYDVYIANDLPGNTSPFEFHCQSKEDDLGNRQLLSGYYWDFTFHENIIRSTLFYCNFVWGSKQLTFNVFDDPIVCIKQAKGDQTDTCYWSVKSDGFYLANMVNPPQWALTKYYSW</sequence>
<name>A0A1U7WMK6_NICSY</name>
<dbReference type="RefSeq" id="XP_009775490.1">
    <property type="nucleotide sequence ID" value="XM_009777188.1"/>
</dbReference>
<gene>
    <name evidence="8" type="primary">LOC104225408</name>
</gene>